<dbReference type="InterPro" id="IPR039891">
    <property type="entry name" value="VWA8"/>
</dbReference>
<dbReference type="InterPro" id="IPR011704">
    <property type="entry name" value="ATPase_dyneun-rel_AAA"/>
</dbReference>
<dbReference type="STRING" id="578462.A0A0L0SEF2"/>
<dbReference type="PANTHER" id="PTHR21610">
    <property type="entry name" value="VON WILLEBRAND FACTOR A DOMAIN-CONTAINING PROTEIN 8"/>
    <property type="match status" value="1"/>
</dbReference>
<evidence type="ECO:0000259" key="1">
    <source>
        <dbReference type="Pfam" id="PF07728"/>
    </source>
</evidence>
<dbReference type="GO" id="GO:0005737">
    <property type="term" value="C:cytoplasm"/>
    <property type="evidence" value="ECO:0007669"/>
    <property type="project" value="TreeGrafter"/>
</dbReference>
<name>A0A0L0SEF2_ALLM3</name>
<dbReference type="Gene3D" id="3.40.50.300">
    <property type="entry name" value="P-loop containing nucleotide triphosphate hydrolases"/>
    <property type="match status" value="3"/>
</dbReference>
<dbReference type="Proteomes" id="UP000054350">
    <property type="component" value="Unassembled WGS sequence"/>
</dbReference>
<dbReference type="AlphaFoldDB" id="A0A0L0SEF2"/>
<dbReference type="Pfam" id="PF07728">
    <property type="entry name" value="AAA_5"/>
    <property type="match status" value="4"/>
</dbReference>
<dbReference type="EMBL" id="GG745337">
    <property type="protein sequence ID" value="KNE60827.1"/>
    <property type="molecule type" value="Genomic_DNA"/>
</dbReference>
<keyword evidence="3" id="KW-1185">Reference proteome</keyword>
<reference evidence="2 3" key="1">
    <citation type="submission" date="2009-11" db="EMBL/GenBank/DDBJ databases">
        <title>Annotation of Allomyces macrogynus ATCC 38327.</title>
        <authorList>
            <consortium name="The Broad Institute Genome Sequencing Platform"/>
            <person name="Russ C."/>
            <person name="Cuomo C."/>
            <person name="Burger G."/>
            <person name="Gray M.W."/>
            <person name="Holland P.W.H."/>
            <person name="King N."/>
            <person name="Lang F.B.F."/>
            <person name="Roger A.J."/>
            <person name="Ruiz-Trillo I."/>
            <person name="Young S.K."/>
            <person name="Zeng Q."/>
            <person name="Gargeya S."/>
            <person name="Fitzgerald M."/>
            <person name="Haas B."/>
            <person name="Abouelleil A."/>
            <person name="Alvarado L."/>
            <person name="Arachchi H.M."/>
            <person name="Berlin A."/>
            <person name="Chapman S.B."/>
            <person name="Gearin G."/>
            <person name="Goldberg J."/>
            <person name="Griggs A."/>
            <person name="Gujja S."/>
            <person name="Hansen M."/>
            <person name="Heiman D."/>
            <person name="Howarth C."/>
            <person name="Larimer J."/>
            <person name="Lui A."/>
            <person name="MacDonald P.J.P."/>
            <person name="McCowen C."/>
            <person name="Montmayeur A."/>
            <person name="Murphy C."/>
            <person name="Neiman D."/>
            <person name="Pearson M."/>
            <person name="Priest M."/>
            <person name="Roberts A."/>
            <person name="Saif S."/>
            <person name="Shea T."/>
            <person name="Sisk P."/>
            <person name="Stolte C."/>
            <person name="Sykes S."/>
            <person name="Wortman J."/>
            <person name="Nusbaum C."/>
            <person name="Birren B."/>
        </authorList>
    </citation>
    <scope>NUCLEOTIDE SEQUENCE [LARGE SCALE GENOMIC DNA]</scope>
    <source>
        <strain evidence="2 3">ATCC 38327</strain>
    </source>
</reference>
<evidence type="ECO:0000313" key="3">
    <source>
        <dbReference type="Proteomes" id="UP000054350"/>
    </source>
</evidence>
<dbReference type="eggNOG" id="KOG1808">
    <property type="taxonomic scope" value="Eukaryota"/>
</dbReference>
<sequence>MADKKGSFSTTNGQRRVLLRIGDIASQIAVPTHQHLVPFVDPEELALTKSVRQVLRWLLQKEKLGQDAFLLGPPDGRMRSIAFKFAQLTNREVEYVAISRDSTESDLKQRREIEGGTAKYVDQCCVRAAIHGRILILDGVQSCERNLLPLINNLLENREMALEDGRFLVSPKRYQALLNDSAADAAALADRKLVPVSPKFFVIAIGLPVPPFTGYPLDPPFRSRFQAKFVPRLGADETVRTLTTSGTTKLAPVHVDALKRIVTVAEVLAANQAENRLAEFTGDLAVVAKLLHHGVAPIHALDLVYPFMSLPTTDMHSRMVLEGVLRRFGLTHDQLADAPMADLLPALREPAFPTGLILTPTFEAALMKMHACHTAVGDFCLVGGKGAGKSHIVRHFCASLGLEMLLVPVFKDMSSRELLQRRSTTFAGDTTWVDAPLVDAMLTGRVAVLDGVESLAHGSLATLECIVHNRSVTLPDGRRLVSDKQYARLPAREKALVERIHPSFRLIALARPTVMGSDAKTWLTPEAAALFPFVQLAPLTKSEEAALLQATVPNADPALVDQLIQVAVALQNAHDDVGALAHSVSLRQLIKLAQRMTAFPGDSLWDEVHRVTMTRFAPGMVREQLSGLMSQVGVAMPPPRRADEAQLSLRKVENGQKLAIGDVVVPIKQDADPLLIPHTLFYENQRQFTRRSTTFAGDSTWVDAPLVDAMLTGRVAVLDGVESLAHGSLATLECIVHNRSVTLPDGRRLVSDKQYARLPAREKALVERIHPSFRLIALARPTVMGSDAKTWLTPEAAALFPFVQLAPLTKSEEAALLQATVPNADPALVDQLIQVAVALQNAHDDVGALAHSVSLRQLIKLAQRMTAFPGDSLWDEVHRVTMTRFAPGMVREQLSGLMSQVGVAMPPPRRADEAQLSLRKVENGQKLAIGDVVVPIKQDADPLLIPHTLFYENQRQFTVLRDLLKDWLLGEHILLIGNQGVGKNKLVDYLLGQLQRERQYIQLHRDTTVQALTAIPVIKEGVLSYEDSPLVVAARMGHVLVVDEADKAPTHVTAILKSLIEDREMLLGDGRRITTMPQSNLDVVLHPDFRMIVLANRPGFPFLGNDFFRECGDVFASHAIDNPDVPSEVAMLQQYSPNVAVSLLEKLSRAFAELRVNAQDGDINYPARPGTRIARAAAFPL</sequence>
<dbReference type="OrthoDB" id="5186at2759"/>
<dbReference type="FunFam" id="3.40.50.300:FF:000587">
    <property type="entry name" value="von Willebrand factor A domain containing 8"/>
    <property type="match status" value="1"/>
</dbReference>
<reference evidence="3" key="2">
    <citation type="submission" date="2009-11" db="EMBL/GenBank/DDBJ databases">
        <title>The Genome Sequence of Allomyces macrogynus strain ATCC 38327.</title>
        <authorList>
            <consortium name="The Broad Institute Genome Sequencing Platform"/>
            <person name="Russ C."/>
            <person name="Cuomo C."/>
            <person name="Shea T."/>
            <person name="Young S.K."/>
            <person name="Zeng Q."/>
            <person name="Koehrsen M."/>
            <person name="Haas B."/>
            <person name="Borodovsky M."/>
            <person name="Guigo R."/>
            <person name="Alvarado L."/>
            <person name="Berlin A."/>
            <person name="Borenstein D."/>
            <person name="Chen Z."/>
            <person name="Engels R."/>
            <person name="Freedman E."/>
            <person name="Gellesch M."/>
            <person name="Goldberg J."/>
            <person name="Griggs A."/>
            <person name="Gujja S."/>
            <person name="Heiman D."/>
            <person name="Hepburn T."/>
            <person name="Howarth C."/>
            <person name="Jen D."/>
            <person name="Larson L."/>
            <person name="Lewis B."/>
            <person name="Mehta T."/>
            <person name="Park D."/>
            <person name="Pearson M."/>
            <person name="Roberts A."/>
            <person name="Saif S."/>
            <person name="Shenoy N."/>
            <person name="Sisk P."/>
            <person name="Stolte C."/>
            <person name="Sykes S."/>
            <person name="Walk T."/>
            <person name="White J."/>
            <person name="Yandava C."/>
            <person name="Burger G."/>
            <person name="Gray M.W."/>
            <person name="Holland P.W.H."/>
            <person name="King N."/>
            <person name="Lang F.B.F."/>
            <person name="Roger A.J."/>
            <person name="Ruiz-Trillo I."/>
            <person name="Lander E."/>
            <person name="Nusbaum C."/>
        </authorList>
    </citation>
    <scope>NUCLEOTIDE SEQUENCE [LARGE SCALE GENOMIC DNA]</scope>
    <source>
        <strain evidence="3">ATCC 38327</strain>
    </source>
</reference>
<proteinExistence type="predicted"/>
<protein>
    <recommendedName>
        <fullName evidence="1">ATPase dynein-related AAA domain-containing protein</fullName>
    </recommendedName>
</protein>
<dbReference type="GO" id="GO:0016887">
    <property type="term" value="F:ATP hydrolysis activity"/>
    <property type="evidence" value="ECO:0007669"/>
    <property type="project" value="InterPro"/>
</dbReference>
<feature type="domain" description="ATPase dynein-related AAA" evidence="1">
    <location>
        <begin position="378"/>
        <end position="513"/>
    </location>
</feature>
<dbReference type="VEuPathDB" id="FungiDB:AMAG_06592"/>
<feature type="domain" description="ATPase dynein-related AAA" evidence="1">
    <location>
        <begin position="69"/>
        <end position="225"/>
    </location>
</feature>
<accession>A0A0L0SEF2</accession>
<dbReference type="SUPFAM" id="SSF52540">
    <property type="entry name" value="P-loop containing nucleoside triphosphate hydrolases"/>
    <property type="match status" value="3"/>
</dbReference>
<dbReference type="InterPro" id="IPR027417">
    <property type="entry name" value="P-loop_NTPase"/>
</dbReference>
<evidence type="ECO:0000313" key="2">
    <source>
        <dbReference type="EMBL" id="KNE60827.1"/>
    </source>
</evidence>
<dbReference type="PANTHER" id="PTHR21610:SF9">
    <property type="entry name" value="VON WILLEBRAND FACTOR A DOMAIN-CONTAINING PROTEIN 8"/>
    <property type="match status" value="1"/>
</dbReference>
<organism evidence="2 3">
    <name type="scientific">Allomyces macrogynus (strain ATCC 38327)</name>
    <name type="common">Allomyces javanicus var. macrogynus</name>
    <dbReference type="NCBI Taxonomy" id="578462"/>
    <lineage>
        <taxon>Eukaryota</taxon>
        <taxon>Fungi</taxon>
        <taxon>Fungi incertae sedis</taxon>
        <taxon>Blastocladiomycota</taxon>
        <taxon>Blastocladiomycetes</taxon>
        <taxon>Blastocladiales</taxon>
        <taxon>Blastocladiaceae</taxon>
        <taxon>Allomyces</taxon>
    </lineage>
</organism>
<feature type="domain" description="ATPase dynein-related AAA" evidence="1">
    <location>
        <begin position="688"/>
        <end position="782"/>
    </location>
</feature>
<feature type="domain" description="ATPase dynein-related AAA" evidence="1">
    <location>
        <begin position="972"/>
        <end position="1099"/>
    </location>
</feature>
<gene>
    <name evidence="2" type="ORF">AMAG_06592</name>
</gene>
<dbReference type="GO" id="GO:0005524">
    <property type="term" value="F:ATP binding"/>
    <property type="evidence" value="ECO:0007669"/>
    <property type="project" value="InterPro"/>
</dbReference>